<reference evidence="2 3" key="1">
    <citation type="journal article" date="2014" name="BMC Genomics">
        <title>Genome based analysis of type-I polyketide synthase and nonribosomal peptide synthetase gene clusters in seven strains of five representative Nocardia species.</title>
        <authorList>
            <person name="Komaki H."/>
            <person name="Ichikawa N."/>
            <person name="Hosoyama A."/>
            <person name="Takahashi-Nakaguchi A."/>
            <person name="Matsuzawa T."/>
            <person name="Suzuki K."/>
            <person name="Fujita N."/>
            <person name="Gonoi T."/>
        </authorList>
    </citation>
    <scope>NUCLEOTIDE SEQUENCE [LARGE SCALE GENOMIC DNA]</scope>
    <source>
        <strain evidence="2 3">NBRC 15531</strain>
    </source>
</reference>
<evidence type="ECO:0000256" key="1">
    <source>
        <dbReference type="SAM" id="MobiDB-lite"/>
    </source>
</evidence>
<dbReference type="AlphaFoldDB" id="U5ELZ2"/>
<proteinExistence type="predicted"/>
<feature type="region of interest" description="Disordered" evidence="1">
    <location>
        <begin position="159"/>
        <end position="198"/>
    </location>
</feature>
<dbReference type="eggNOG" id="COG1525">
    <property type="taxonomic scope" value="Bacteria"/>
</dbReference>
<feature type="compositionally biased region" description="Basic residues" evidence="1">
    <location>
        <begin position="159"/>
        <end position="173"/>
    </location>
</feature>
<comment type="caution">
    <text evidence="2">The sequence shown here is derived from an EMBL/GenBank/DDBJ whole genome shotgun (WGS) entry which is preliminary data.</text>
</comment>
<accession>U5ELZ2</accession>
<keyword evidence="3" id="KW-1185">Reference proteome</keyword>
<protein>
    <submittedName>
        <fullName evidence="2">Uncharacterized protein</fullName>
    </submittedName>
</protein>
<dbReference type="EMBL" id="BAFO02000034">
    <property type="protein sequence ID" value="GAD87343.1"/>
    <property type="molecule type" value="Genomic_DNA"/>
</dbReference>
<gene>
    <name evidence="2" type="ORF">NCAST_34_04725</name>
</gene>
<evidence type="ECO:0000313" key="2">
    <source>
        <dbReference type="EMBL" id="GAD87343.1"/>
    </source>
</evidence>
<organism evidence="2 3">
    <name type="scientific">Nocardia asteroides NBRC 15531</name>
    <dbReference type="NCBI Taxonomy" id="1110697"/>
    <lineage>
        <taxon>Bacteria</taxon>
        <taxon>Bacillati</taxon>
        <taxon>Actinomycetota</taxon>
        <taxon>Actinomycetes</taxon>
        <taxon>Mycobacteriales</taxon>
        <taxon>Nocardiaceae</taxon>
        <taxon>Nocardia</taxon>
    </lineage>
</organism>
<evidence type="ECO:0000313" key="3">
    <source>
        <dbReference type="Proteomes" id="UP000017048"/>
    </source>
</evidence>
<feature type="compositionally biased region" description="Basic and acidic residues" evidence="1">
    <location>
        <begin position="174"/>
        <end position="198"/>
    </location>
</feature>
<name>U5ELZ2_NOCAS</name>
<dbReference type="Proteomes" id="UP000017048">
    <property type="component" value="Unassembled WGS sequence"/>
</dbReference>
<sequence>MPCVAALSTLDRARQRGRRHPRAPSPWAFPAEPKDRAMPFLLISGARPPNCWPGWVSPGWCATRARPSPPPIRTRCPASSFAAVATAAATAATPLGVWAADVTTSGATVSSPTSLSDDVVLLPKLFRRLADYLELGDGDLSLDGFPAFLTQGRGPLLHPVHRTLHHRPRRDHRDRRPDRAPHPPADRSGLRREMTGAC</sequence>